<dbReference type="Pfam" id="PF00400">
    <property type="entry name" value="WD40"/>
    <property type="match status" value="2"/>
</dbReference>
<organism evidence="1 2">
    <name type="scientific">Limulus polyphemus</name>
    <name type="common">Atlantic horseshoe crab</name>
    <dbReference type="NCBI Taxonomy" id="6850"/>
    <lineage>
        <taxon>Eukaryota</taxon>
        <taxon>Metazoa</taxon>
        <taxon>Ecdysozoa</taxon>
        <taxon>Arthropoda</taxon>
        <taxon>Chelicerata</taxon>
        <taxon>Merostomata</taxon>
        <taxon>Xiphosura</taxon>
        <taxon>Limulidae</taxon>
        <taxon>Limulus</taxon>
    </lineage>
</organism>
<dbReference type="PANTHER" id="PTHR14381:SF1">
    <property type="entry name" value="F-BOX_WD REPEAT-CONTAINING PROTEIN 4"/>
    <property type="match status" value="1"/>
</dbReference>
<evidence type="ECO:0000313" key="2">
    <source>
        <dbReference type="RefSeq" id="XP_013789622.1"/>
    </source>
</evidence>
<protein>
    <submittedName>
        <fullName evidence="2">F-box/WD repeat-containing protein 4-like</fullName>
    </submittedName>
</protein>
<sequence>MLITPPSADNVKFSLLSGSRISCLGENFRKGAGILHLYTESEHDVLSCGYDATIRMWDRRCGNKSVLEWEDPYDSAVYCISSDHNMTVLSGTSRHGVVRLWDKRWNKQVQMFYVGRGTNSPVYCVTFDACNMYVALDNCLTLLSFNT</sequence>
<dbReference type="InterPro" id="IPR001680">
    <property type="entry name" value="WD40_rpt"/>
</dbReference>
<dbReference type="Gene3D" id="2.130.10.10">
    <property type="entry name" value="YVTN repeat-like/Quinoprotein amine dehydrogenase"/>
    <property type="match status" value="1"/>
</dbReference>
<accession>A0ABM1BVS2</accession>
<reference evidence="2" key="1">
    <citation type="submission" date="2025-08" db="UniProtKB">
        <authorList>
            <consortium name="RefSeq"/>
        </authorList>
    </citation>
    <scope>IDENTIFICATION</scope>
    <source>
        <tissue evidence="2">Muscle</tissue>
    </source>
</reference>
<name>A0ABM1BVS2_LIMPO</name>
<proteinExistence type="predicted"/>
<dbReference type="InterPro" id="IPR015943">
    <property type="entry name" value="WD40/YVTN_repeat-like_dom_sf"/>
</dbReference>
<gene>
    <name evidence="2" type="primary">LOC106473486</name>
</gene>
<dbReference type="RefSeq" id="XP_013789622.1">
    <property type="nucleotide sequence ID" value="XM_013934168.2"/>
</dbReference>
<evidence type="ECO:0000313" key="1">
    <source>
        <dbReference type="Proteomes" id="UP000694941"/>
    </source>
</evidence>
<dbReference type="GeneID" id="106473486"/>
<dbReference type="Proteomes" id="UP000694941">
    <property type="component" value="Unplaced"/>
</dbReference>
<dbReference type="InterPro" id="IPR052301">
    <property type="entry name" value="SCF_F-box/WD-repeat"/>
</dbReference>
<keyword evidence="1" id="KW-1185">Reference proteome</keyword>
<dbReference type="InterPro" id="IPR036322">
    <property type="entry name" value="WD40_repeat_dom_sf"/>
</dbReference>
<dbReference type="SUPFAM" id="SSF50978">
    <property type="entry name" value="WD40 repeat-like"/>
    <property type="match status" value="1"/>
</dbReference>
<dbReference type="PANTHER" id="PTHR14381">
    <property type="entry name" value="DACTYLIN"/>
    <property type="match status" value="1"/>
</dbReference>